<organism evidence="1 2">
    <name type="scientific">Halomarina oriensis</name>
    <dbReference type="NCBI Taxonomy" id="671145"/>
    <lineage>
        <taxon>Archaea</taxon>
        <taxon>Methanobacteriati</taxon>
        <taxon>Methanobacteriota</taxon>
        <taxon>Stenosarchaea group</taxon>
        <taxon>Halobacteria</taxon>
        <taxon>Halobacteriales</taxon>
        <taxon>Natronomonadaceae</taxon>
        <taxon>Halomarina</taxon>
    </lineage>
</organism>
<comment type="caution">
    <text evidence="1">The sequence shown here is derived from an EMBL/GenBank/DDBJ whole genome shotgun (WGS) entry which is preliminary data.</text>
</comment>
<keyword evidence="2" id="KW-1185">Reference proteome</keyword>
<reference evidence="1 2" key="1">
    <citation type="submission" date="2019-12" db="EMBL/GenBank/DDBJ databases">
        <title>Halocatena pleomorpha gen. nov. sp. nov., an extremely halophilic archaeon of family Halobacteriaceae isolated from saltpan soil.</title>
        <authorList>
            <person name="Pal Y."/>
            <person name="Verma A."/>
            <person name="Krishnamurthi S."/>
            <person name="Kumar P."/>
        </authorList>
    </citation>
    <scope>NUCLEOTIDE SEQUENCE [LARGE SCALE GENOMIC DNA]</scope>
    <source>
        <strain evidence="1 2">JCM 16495</strain>
    </source>
</reference>
<dbReference type="AlphaFoldDB" id="A0A6B0GRH6"/>
<dbReference type="EMBL" id="WSZK01000015">
    <property type="protein sequence ID" value="MWG34725.1"/>
    <property type="molecule type" value="Genomic_DNA"/>
</dbReference>
<dbReference type="Proteomes" id="UP000451471">
    <property type="component" value="Unassembled WGS sequence"/>
</dbReference>
<name>A0A6B0GRH6_9EURY</name>
<accession>A0A6B0GRH6</accession>
<gene>
    <name evidence="1" type="ORF">GQS65_09525</name>
</gene>
<protein>
    <submittedName>
        <fullName evidence="1">Uncharacterized protein</fullName>
    </submittedName>
</protein>
<dbReference type="OrthoDB" id="375070at2157"/>
<evidence type="ECO:0000313" key="2">
    <source>
        <dbReference type="Proteomes" id="UP000451471"/>
    </source>
</evidence>
<sequence length="85" mass="9989">MSDIETTLWEHVVWICPHCGDEDFPSRLQLVDSRDVSIESREVWEGEYDAELHRRKYATETAVYCTDCKTVFDVSFTPRSREADE</sequence>
<evidence type="ECO:0000313" key="1">
    <source>
        <dbReference type="EMBL" id="MWG34725.1"/>
    </source>
</evidence>
<proteinExistence type="predicted"/>
<dbReference type="RefSeq" id="WP_158204370.1">
    <property type="nucleotide sequence ID" value="NZ_WSZK01000015.1"/>
</dbReference>